<organism evidence="2 3">
    <name type="scientific">Salimicrobium flavidum</name>
    <dbReference type="NCBI Taxonomy" id="570947"/>
    <lineage>
        <taxon>Bacteria</taxon>
        <taxon>Bacillati</taxon>
        <taxon>Bacillota</taxon>
        <taxon>Bacilli</taxon>
        <taxon>Bacillales</taxon>
        <taxon>Bacillaceae</taxon>
        <taxon>Salimicrobium</taxon>
    </lineage>
</organism>
<proteinExistence type="predicted"/>
<gene>
    <name evidence="2" type="ORF">SAMN05421687_104139</name>
</gene>
<feature type="transmembrane region" description="Helical" evidence="1">
    <location>
        <begin position="78"/>
        <end position="97"/>
    </location>
</feature>
<evidence type="ECO:0000256" key="1">
    <source>
        <dbReference type="SAM" id="Phobius"/>
    </source>
</evidence>
<keyword evidence="1" id="KW-0812">Transmembrane</keyword>
<evidence type="ECO:0000313" key="3">
    <source>
        <dbReference type="Proteomes" id="UP000187608"/>
    </source>
</evidence>
<keyword evidence="3" id="KW-1185">Reference proteome</keyword>
<dbReference type="Proteomes" id="UP000187608">
    <property type="component" value="Unassembled WGS sequence"/>
</dbReference>
<sequence>MNEVIGYIVITLFMGGLMYSLFHHISLFSTLKNASGNSRALLAAYLSTIAIAGFLIAFLWNIGIYAGFLPSSVISGSVANAACFLFVGLLVISKFFVAPREHFSLTKHD</sequence>
<evidence type="ECO:0000313" key="2">
    <source>
        <dbReference type="EMBL" id="SIS45619.1"/>
    </source>
</evidence>
<dbReference type="EMBL" id="FTOC01000004">
    <property type="protein sequence ID" value="SIS45619.1"/>
    <property type="molecule type" value="Genomic_DNA"/>
</dbReference>
<feature type="transmembrane region" description="Helical" evidence="1">
    <location>
        <begin position="6"/>
        <end position="28"/>
    </location>
</feature>
<keyword evidence="1" id="KW-0472">Membrane</keyword>
<name>A0A1N7J8F6_9BACI</name>
<dbReference type="OrthoDB" id="2972121at2"/>
<accession>A0A1N7J8F6</accession>
<keyword evidence="1" id="KW-1133">Transmembrane helix</keyword>
<feature type="transmembrane region" description="Helical" evidence="1">
    <location>
        <begin position="40"/>
        <end position="66"/>
    </location>
</feature>
<dbReference type="AlphaFoldDB" id="A0A1N7J8F6"/>
<protein>
    <submittedName>
        <fullName evidence="2">Uncharacterized protein</fullName>
    </submittedName>
</protein>
<reference evidence="3" key="1">
    <citation type="submission" date="2017-01" db="EMBL/GenBank/DDBJ databases">
        <authorList>
            <person name="Varghese N."/>
            <person name="Submissions S."/>
        </authorList>
    </citation>
    <scope>NUCLEOTIDE SEQUENCE [LARGE SCALE GENOMIC DNA]</scope>
    <source>
        <strain evidence="3">DSM 23127</strain>
    </source>
</reference>
<dbReference type="RefSeq" id="WP_076558318.1">
    <property type="nucleotide sequence ID" value="NZ_FTOC01000004.1"/>
</dbReference>